<sequence length="29" mass="3535">MDIFQKVMDNTIIMPQQLKTCFDQKNKYL</sequence>
<dbReference type="AlphaFoldDB" id="A0A1H8RC32"/>
<organism evidence="1 2">
    <name type="scientific">Mucilaginibacter gossypiicola</name>
    <dbReference type="NCBI Taxonomy" id="551995"/>
    <lineage>
        <taxon>Bacteria</taxon>
        <taxon>Pseudomonadati</taxon>
        <taxon>Bacteroidota</taxon>
        <taxon>Sphingobacteriia</taxon>
        <taxon>Sphingobacteriales</taxon>
        <taxon>Sphingobacteriaceae</taxon>
        <taxon>Mucilaginibacter</taxon>
    </lineage>
</organism>
<protein>
    <submittedName>
        <fullName evidence="1">Uncharacterized protein</fullName>
    </submittedName>
</protein>
<gene>
    <name evidence="1" type="ORF">SAMN05192574_11084</name>
</gene>
<dbReference type="EMBL" id="FOCL01000010">
    <property type="protein sequence ID" value="SEO63960.1"/>
    <property type="molecule type" value="Genomic_DNA"/>
</dbReference>
<accession>A0A1H8RC32</accession>
<reference evidence="2" key="1">
    <citation type="submission" date="2016-10" db="EMBL/GenBank/DDBJ databases">
        <authorList>
            <person name="Varghese N."/>
            <person name="Submissions S."/>
        </authorList>
    </citation>
    <scope>NUCLEOTIDE SEQUENCE [LARGE SCALE GENOMIC DNA]</scope>
    <source>
        <strain evidence="2">Gh-48</strain>
    </source>
</reference>
<evidence type="ECO:0000313" key="1">
    <source>
        <dbReference type="EMBL" id="SEO63960.1"/>
    </source>
</evidence>
<keyword evidence="2" id="KW-1185">Reference proteome</keyword>
<proteinExistence type="predicted"/>
<evidence type="ECO:0000313" key="2">
    <source>
        <dbReference type="Proteomes" id="UP000198942"/>
    </source>
</evidence>
<name>A0A1H8RC32_9SPHI</name>
<dbReference type="Proteomes" id="UP000198942">
    <property type="component" value="Unassembled WGS sequence"/>
</dbReference>
<dbReference type="STRING" id="551995.SAMN05192574_11084"/>